<comment type="similarity">
    <text evidence="1 6">Belongs to the ferritin family.</text>
</comment>
<feature type="binding site" evidence="5">
    <location>
        <position position="139"/>
    </location>
    <ligand>
        <name>Fe cation</name>
        <dbReference type="ChEBI" id="CHEBI:24875"/>
        <label>1</label>
    </ligand>
</feature>
<evidence type="ECO:0000313" key="10">
    <source>
        <dbReference type="Proteomes" id="UP001381693"/>
    </source>
</evidence>
<dbReference type="GO" id="GO:0004322">
    <property type="term" value="F:ferroxidase activity"/>
    <property type="evidence" value="ECO:0007669"/>
    <property type="project" value="UniProtKB-EC"/>
</dbReference>
<dbReference type="SUPFAM" id="SSF47240">
    <property type="entry name" value="Ferritin-like"/>
    <property type="match status" value="1"/>
</dbReference>
<feature type="binding site" evidence="5">
    <location>
        <position position="57"/>
    </location>
    <ligand>
        <name>Fe cation</name>
        <dbReference type="ChEBI" id="CHEBI:24875"/>
        <label>1</label>
    </ligand>
</feature>
<feature type="binding site" evidence="5">
    <location>
        <position position="171"/>
    </location>
    <ligand>
        <name>Fe cation</name>
        <dbReference type="ChEBI" id="CHEBI:24875"/>
        <label>1</label>
    </ligand>
</feature>
<dbReference type="EMBL" id="JAXCGZ010020879">
    <property type="protein sequence ID" value="KAK7063312.1"/>
    <property type="molecule type" value="Genomic_DNA"/>
</dbReference>
<dbReference type="AlphaFoldDB" id="A0AAN8ZY46"/>
<feature type="binding site" evidence="5">
    <location>
        <position position="95"/>
    </location>
    <ligand>
        <name>Fe cation</name>
        <dbReference type="ChEBI" id="CHEBI:24875"/>
        <label>1</label>
    </ligand>
</feature>
<dbReference type="EC" id="1.16.3.1" evidence="6"/>
<dbReference type="InterPro" id="IPR009040">
    <property type="entry name" value="Ferritin-like_diiron"/>
</dbReference>
<dbReference type="GO" id="GO:0005737">
    <property type="term" value="C:cytoplasm"/>
    <property type="evidence" value="ECO:0007669"/>
    <property type="project" value="TreeGrafter"/>
</dbReference>
<feature type="signal peptide" evidence="7">
    <location>
        <begin position="1"/>
        <end position="21"/>
    </location>
</feature>
<gene>
    <name evidence="9" type="primary">FTHL17</name>
    <name evidence="9" type="ORF">SK128_007885</name>
</gene>
<feature type="chain" id="PRO_5042932734" description="Ferritin" evidence="7">
    <location>
        <begin position="22"/>
        <end position="213"/>
    </location>
</feature>
<dbReference type="GO" id="GO:0006879">
    <property type="term" value="P:intracellular iron ion homeostasis"/>
    <property type="evidence" value="ECO:0007669"/>
    <property type="project" value="UniProtKB-KW"/>
</dbReference>
<proteinExistence type="inferred from homology"/>
<dbReference type="Pfam" id="PF00210">
    <property type="entry name" value="Ferritin"/>
    <property type="match status" value="1"/>
</dbReference>
<dbReference type="InterPro" id="IPR009078">
    <property type="entry name" value="Ferritin-like_SF"/>
</dbReference>
<keyword evidence="6 9" id="KW-0560">Oxidoreductase</keyword>
<keyword evidence="3 5" id="KW-0479">Metal-binding</keyword>
<evidence type="ECO:0000256" key="6">
    <source>
        <dbReference type="RuleBase" id="RU361145"/>
    </source>
</evidence>
<dbReference type="GO" id="GO:0008199">
    <property type="term" value="F:ferric iron binding"/>
    <property type="evidence" value="ECO:0007669"/>
    <property type="project" value="InterPro"/>
</dbReference>
<evidence type="ECO:0000256" key="2">
    <source>
        <dbReference type="ARBA" id="ARBA00022434"/>
    </source>
</evidence>
<evidence type="ECO:0000313" key="9">
    <source>
        <dbReference type="EMBL" id="KAK7063312.1"/>
    </source>
</evidence>
<dbReference type="PROSITE" id="PS50905">
    <property type="entry name" value="FERRITIN_LIKE"/>
    <property type="match status" value="1"/>
</dbReference>
<comment type="function">
    <text evidence="6">Stores iron in a soluble, non-toxic, readily available form. Important for iron homeostasis. Iron is taken up in the ferrous form and deposited as ferric hydroxides after oxidation.</text>
</comment>
<keyword evidence="2 6" id="KW-0409">Iron storage</keyword>
<comment type="catalytic activity">
    <reaction evidence="6">
        <text>4 Fe(2+) + O2 + 4 H(+) = 4 Fe(3+) + 2 H2O</text>
        <dbReference type="Rhea" id="RHEA:11148"/>
        <dbReference type="ChEBI" id="CHEBI:15377"/>
        <dbReference type="ChEBI" id="CHEBI:15378"/>
        <dbReference type="ChEBI" id="CHEBI:15379"/>
        <dbReference type="ChEBI" id="CHEBI:29033"/>
        <dbReference type="ChEBI" id="CHEBI:29034"/>
        <dbReference type="EC" id="1.16.3.1"/>
    </reaction>
</comment>
<feature type="binding site" evidence="5">
    <location>
        <position position="92"/>
    </location>
    <ligand>
        <name>Fe cation</name>
        <dbReference type="ChEBI" id="CHEBI:24875"/>
        <label>1</label>
    </ligand>
</feature>
<dbReference type="CDD" id="cd01056">
    <property type="entry name" value="Euk_Ferritin"/>
    <property type="match status" value="1"/>
</dbReference>
<dbReference type="GO" id="GO:0008198">
    <property type="term" value="F:ferrous iron binding"/>
    <property type="evidence" value="ECO:0007669"/>
    <property type="project" value="TreeGrafter"/>
</dbReference>
<evidence type="ECO:0000256" key="3">
    <source>
        <dbReference type="ARBA" id="ARBA00022723"/>
    </source>
</evidence>
<dbReference type="InterPro" id="IPR001519">
    <property type="entry name" value="Ferritin"/>
</dbReference>
<dbReference type="GO" id="GO:0006826">
    <property type="term" value="P:iron ion transport"/>
    <property type="evidence" value="ECO:0007669"/>
    <property type="project" value="InterPro"/>
</dbReference>
<sequence>MERFILLILVFVGSFLAAVNCTPPSETWTCETTTNYPQAVCEVPSCTFAIKSHIRNEYDAAFTYMYMASYFAQDTIDRPGLAKFLFEAASEERGHAIQMLDYLNLRGIKLDGLDYNFNSSWIPADLTYQTALEKAINMEITVTDLIYNVVTSCGIDYHAADVFTNPILDEQHDGVRKLQGAYRTYLDMKTGQGASGMAFAEYVFDRKLLSGEI</sequence>
<keyword evidence="7" id="KW-0732">Signal</keyword>
<dbReference type="PANTHER" id="PTHR11431:SF43">
    <property type="entry name" value="FERRITIN"/>
    <property type="match status" value="1"/>
</dbReference>
<dbReference type="Gene3D" id="1.20.1260.10">
    <property type="match status" value="1"/>
</dbReference>
<reference evidence="9 10" key="1">
    <citation type="submission" date="2023-11" db="EMBL/GenBank/DDBJ databases">
        <title>Halocaridina rubra genome assembly.</title>
        <authorList>
            <person name="Smith C."/>
        </authorList>
    </citation>
    <scope>NUCLEOTIDE SEQUENCE [LARGE SCALE GENOMIC DNA]</scope>
    <source>
        <strain evidence="9">EP-1</strain>
        <tissue evidence="9">Whole</tissue>
    </source>
</reference>
<protein>
    <recommendedName>
        <fullName evidence="6">Ferritin</fullName>
        <ecNumber evidence="6">1.16.3.1</ecNumber>
    </recommendedName>
</protein>
<feature type="domain" description="Ferritin-like diiron" evidence="8">
    <location>
        <begin position="40"/>
        <end position="189"/>
    </location>
</feature>
<dbReference type="PANTHER" id="PTHR11431">
    <property type="entry name" value="FERRITIN"/>
    <property type="match status" value="1"/>
</dbReference>
<comment type="caution">
    <text evidence="9">The sequence shown here is derived from an EMBL/GenBank/DDBJ whole genome shotgun (WGS) entry which is preliminary data.</text>
</comment>
<evidence type="ECO:0000256" key="7">
    <source>
        <dbReference type="SAM" id="SignalP"/>
    </source>
</evidence>
<dbReference type="InterPro" id="IPR012347">
    <property type="entry name" value="Ferritin-like"/>
</dbReference>
<evidence type="ECO:0000259" key="8">
    <source>
        <dbReference type="PROSITE" id="PS50905"/>
    </source>
</evidence>
<keyword evidence="4 5" id="KW-0408">Iron</keyword>
<name>A0AAN8ZY46_HALRR</name>
<keyword evidence="10" id="KW-1185">Reference proteome</keyword>
<organism evidence="9 10">
    <name type="scientific">Halocaridina rubra</name>
    <name type="common">Hawaiian red shrimp</name>
    <dbReference type="NCBI Taxonomy" id="373956"/>
    <lineage>
        <taxon>Eukaryota</taxon>
        <taxon>Metazoa</taxon>
        <taxon>Ecdysozoa</taxon>
        <taxon>Arthropoda</taxon>
        <taxon>Crustacea</taxon>
        <taxon>Multicrustacea</taxon>
        <taxon>Malacostraca</taxon>
        <taxon>Eumalacostraca</taxon>
        <taxon>Eucarida</taxon>
        <taxon>Decapoda</taxon>
        <taxon>Pleocyemata</taxon>
        <taxon>Caridea</taxon>
        <taxon>Atyoidea</taxon>
        <taxon>Atyidae</taxon>
        <taxon>Halocaridina</taxon>
    </lineage>
</organism>
<accession>A0AAN8ZY46</accession>
<dbReference type="InterPro" id="IPR008331">
    <property type="entry name" value="Ferritin_DPS_dom"/>
</dbReference>
<evidence type="ECO:0000256" key="5">
    <source>
        <dbReference type="PIRSR" id="PIRSR601519-1"/>
    </source>
</evidence>
<evidence type="ECO:0000256" key="1">
    <source>
        <dbReference type="ARBA" id="ARBA00007513"/>
    </source>
</evidence>
<evidence type="ECO:0000256" key="4">
    <source>
        <dbReference type="ARBA" id="ARBA00023004"/>
    </source>
</evidence>
<dbReference type="Proteomes" id="UP001381693">
    <property type="component" value="Unassembled WGS sequence"/>
</dbReference>